<keyword evidence="1" id="KW-0418">Kinase</keyword>
<evidence type="ECO:0000313" key="1">
    <source>
        <dbReference type="EMBL" id="MBO2009471.1"/>
    </source>
</evidence>
<name>A0ABS3QEF0_9BACT</name>
<dbReference type="GO" id="GO:0016301">
    <property type="term" value="F:kinase activity"/>
    <property type="evidence" value="ECO:0007669"/>
    <property type="project" value="UniProtKB-KW"/>
</dbReference>
<keyword evidence="2" id="KW-1185">Reference proteome</keyword>
<dbReference type="InterPro" id="IPR052922">
    <property type="entry name" value="Cytidylate_Kinase-2"/>
</dbReference>
<dbReference type="InterPro" id="IPR027417">
    <property type="entry name" value="P-loop_NTPase"/>
</dbReference>
<dbReference type="Proteomes" id="UP000664369">
    <property type="component" value="Unassembled WGS sequence"/>
</dbReference>
<reference evidence="1 2" key="1">
    <citation type="submission" date="2021-03" db="EMBL/GenBank/DDBJ databases">
        <authorList>
            <person name="Kim M.K."/>
        </authorList>
    </citation>
    <scope>NUCLEOTIDE SEQUENCE [LARGE SCALE GENOMIC DNA]</scope>
    <source>
        <strain evidence="1 2">BT442</strain>
    </source>
</reference>
<dbReference type="EMBL" id="JAGETZ010000004">
    <property type="protein sequence ID" value="MBO2009471.1"/>
    <property type="molecule type" value="Genomic_DNA"/>
</dbReference>
<dbReference type="NCBIfam" id="NF004861">
    <property type="entry name" value="PRK06217.1"/>
    <property type="match status" value="1"/>
</dbReference>
<dbReference type="PANTHER" id="PTHR37816">
    <property type="entry name" value="YALI0E33011P"/>
    <property type="match status" value="1"/>
</dbReference>
<comment type="caution">
    <text evidence="1">The sequence shown here is derived from an EMBL/GenBank/DDBJ whole genome shotgun (WGS) entry which is preliminary data.</text>
</comment>
<accession>A0ABS3QEF0</accession>
<sequence length="181" mass="19833">MKLHIFGASGAGVTTLGHALSEALGIPYFDSDDYFWVSSDPPYTVRRPVAERDAALAADLARHPTWILGGSIVGWGEHWLTAFEGVVFLWLPPGVRLARLQQREQERYGDVIFAIPDRAAQAQAFLTWAAGYEDGSCGGSRTLANHTAWLGRFTSPVLELRGDLTVAQRLQGILEWLPAVS</sequence>
<dbReference type="RefSeq" id="WP_208175104.1">
    <property type="nucleotide sequence ID" value="NZ_JAGETZ010000004.1"/>
</dbReference>
<dbReference type="PANTHER" id="PTHR37816:SF2">
    <property type="entry name" value="DNA TOPOLOGY MODULATION PROTEIN FLAR-RELATED PROTEIN"/>
    <property type="match status" value="1"/>
</dbReference>
<keyword evidence="1" id="KW-0808">Transferase</keyword>
<protein>
    <submittedName>
        <fullName evidence="1">Adenylate kinase</fullName>
    </submittedName>
</protein>
<gene>
    <name evidence="1" type="ORF">J4E00_10450</name>
</gene>
<dbReference type="SUPFAM" id="SSF52540">
    <property type="entry name" value="P-loop containing nucleoside triphosphate hydrolases"/>
    <property type="match status" value="1"/>
</dbReference>
<dbReference type="Gene3D" id="3.40.50.300">
    <property type="entry name" value="P-loop containing nucleotide triphosphate hydrolases"/>
    <property type="match status" value="1"/>
</dbReference>
<organism evidence="1 2">
    <name type="scientific">Hymenobacter negativus</name>
    <dbReference type="NCBI Taxonomy" id="2795026"/>
    <lineage>
        <taxon>Bacteria</taxon>
        <taxon>Pseudomonadati</taxon>
        <taxon>Bacteroidota</taxon>
        <taxon>Cytophagia</taxon>
        <taxon>Cytophagales</taxon>
        <taxon>Hymenobacteraceae</taxon>
        <taxon>Hymenobacter</taxon>
    </lineage>
</organism>
<proteinExistence type="predicted"/>
<evidence type="ECO:0000313" key="2">
    <source>
        <dbReference type="Proteomes" id="UP000664369"/>
    </source>
</evidence>